<accession>A0A0S1SKZ6</accession>
<sequence>MTRLRTLSLKLAAAVVCSTPFQAFAQLDPNPPDVVGRGPGDLKEGIEIVIKKVLDFMTLIAVVMIVIAGIRYIISQGEESEKDKAKKMIIYVIIGLLIILIARAIVTFVIGVF</sequence>
<dbReference type="Proteomes" id="UP000069135">
    <property type="component" value="Chromosome"/>
</dbReference>
<evidence type="ECO:0000256" key="1">
    <source>
        <dbReference type="SAM" id="Phobius"/>
    </source>
</evidence>
<keyword evidence="1" id="KW-1133">Transmembrane helix</keyword>
<dbReference type="AlphaFoldDB" id="A0A0S1SR14"/>
<reference evidence="4" key="1">
    <citation type="submission" date="2015-10" db="EMBL/GenBank/DDBJ databases">
        <title>Analysis of five complete genome sequences for members of the class Peribacteria in the recently recognized Peregrinibacteria bacterial phylum.</title>
        <authorList>
            <person name="Anantharaman K."/>
            <person name="Brown C.T."/>
            <person name="Burstein D."/>
            <person name="Castelle C.J."/>
            <person name="Probst A.J."/>
            <person name="Thomas B.C."/>
            <person name="Williams K.H."/>
            <person name="Banfield J.F."/>
        </authorList>
    </citation>
    <scope>NUCLEOTIDE SEQUENCE [LARGE SCALE GENOMIC DNA]</scope>
</reference>
<keyword evidence="1" id="KW-0812">Transmembrane</keyword>
<accession>A0A0S1SVA3</accession>
<dbReference type="InterPro" id="IPR043993">
    <property type="entry name" value="T4SS_pilin"/>
</dbReference>
<feature type="transmembrane region" description="Helical" evidence="1">
    <location>
        <begin position="89"/>
        <end position="112"/>
    </location>
</feature>
<accession>A0A0S1SH53</accession>
<dbReference type="Pfam" id="PF18895">
    <property type="entry name" value="T4SS_pilin"/>
    <property type="match status" value="1"/>
</dbReference>
<evidence type="ECO:0000313" key="3">
    <source>
        <dbReference type="EMBL" id="ALM13276.1"/>
    </source>
</evidence>
<evidence type="ECO:0000313" key="4">
    <source>
        <dbReference type="Proteomes" id="UP000069135"/>
    </source>
</evidence>
<proteinExistence type="predicted"/>
<evidence type="ECO:0000256" key="2">
    <source>
        <dbReference type="SAM" id="SignalP"/>
    </source>
</evidence>
<feature type="signal peptide" evidence="2">
    <location>
        <begin position="1"/>
        <end position="25"/>
    </location>
</feature>
<feature type="chain" id="PRO_5009797873" evidence="2">
    <location>
        <begin position="26"/>
        <end position="113"/>
    </location>
</feature>
<accession>A0A0S1SSB6</accession>
<keyword evidence="1" id="KW-0472">Membrane</keyword>
<reference evidence="3 4" key="2">
    <citation type="journal article" date="2016" name="PeerJ">
        <title>Analysis of five complete genome sequences for members of the class Peribacteria in the recently recognized Peregrinibacteria bacterial phylum.</title>
        <authorList>
            <person name="Anantharaman K."/>
            <person name="Brown C.T."/>
            <person name="Burstein D."/>
            <person name="Castelle C.J."/>
            <person name="Probst A.J."/>
            <person name="Thomas B.C."/>
            <person name="Williams K.H."/>
            <person name="Banfield J.F."/>
        </authorList>
    </citation>
    <scope>NUCLEOTIDE SEQUENCE [LARGE SCALE GENOMIC DNA]</scope>
    <source>
        <strain evidence="3">RIFOXYD1_FULL_PER-ii_59_16</strain>
    </source>
</reference>
<protein>
    <submittedName>
        <fullName evidence="3">Uncharacterized protein</fullName>
    </submittedName>
</protein>
<gene>
    <name evidence="3" type="ORF">PeribacterD1_0594</name>
</gene>
<accession>A0A0S1SR14</accession>
<keyword evidence="2" id="KW-0732">Signal</keyword>
<dbReference type="EMBL" id="CP013065">
    <property type="protein sequence ID" value="ALM13276.1"/>
    <property type="molecule type" value="Genomic_DNA"/>
</dbReference>
<dbReference type="STRING" id="1735162.PeribacterB2_0593"/>
<feature type="transmembrane region" description="Helical" evidence="1">
    <location>
        <begin position="49"/>
        <end position="68"/>
    </location>
</feature>
<dbReference type="KEGG" id="prf:PeribacterA2_0594"/>
<organism evidence="3 4">
    <name type="scientific">Candidatus Peribacter riflensis</name>
    <dbReference type="NCBI Taxonomy" id="1735162"/>
    <lineage>
        <taxon>Bacteria</taxon>
        <taxon>Candidatus Peregrinibacteriota</taxon>
        <taxon>Candidatus Peribacteria</taxon>
        <taxon>Candidatus Peribacterales</taxon>
        <taxon>Candidatus Peribacteraceae</taxon>
        <taxon>Candidatus Peribacter</taxon>
    </lineage>
</organism>
<name>A0A0S1SR14_9BACT</name>